<evidence type="ECO:0000313" key="2">
    <source>
        <dbReference type="EMBL" id="PSL00487.1"/>
    </source>
</evidence>
<reference evidence="2 3" key="1">
    <citation type="submission" date="2018-03" db="EMBL/GenBank/DDBJ databases">
        <title>Genomic Encyclopedia of Archaeal and Bacterial Type Strains, Phase II (KMG-II): from individual species to whole genera.</title>
        <authorList>
            <person name="Goeker M."/>
        </authorList>
    </citation>
    <scope>NUCLEOTIDE SEQUENCE [LARGE SCALE GENOMIC DNA]</scope>
    <source>
        <strain evidence="2 3">DSM 28057</strain>
    </source>
</reference>
<sequence length="324" mass="36119">MPQSFLKRWKNLILSLVLIERKNMNTKPTLLVLAAGMGSRYGGNKQIDGFGPHGETILEYSIYDAIRAGFGKVVLIVREEILQMAKDLFLPKLEGKIEVDFVLQSLNSFVPEVYRNPNRVKPYGTAHAVLCAKDAIAEPFAVINADDFYGREAFEVLGKFLTHGVQPNLHAMVGYAIENVLSENGTVSRGVCSMNKANQLIGMVERTSIAREGEKIVSRGEDEEIEIKPGTPVSMNFWGFHPAVFGDIQSMWDEFLPANKENIKSEFYIPTVANNLIQEGKAAFEILAGGKTWFGVTYTEDRPVVIEALKNMHDSGEYPENLWG</sequence>
<protein>
    <submittedName>
        <fullName evidence="2">dTDP-glucose pyrophosphorylase</fullName>
    </submittedName>
</protein>
<accession>A0A2P8DTE1</accession>
<dbReference type="Pfam" id="PF00483">
    <property type="entry name" value="NTP_transferase"/>
    <property type="match status" value="1"/>
</dbReference>
<dbReference type="EMBL" id="PYGF01000015">
    <property type="protein sequence ID" value="PSL00487.1"/>
    <property type="molecule type" value="Genomic_DNA"/>
</dbReference>
<dbReference type="AlphaFoldDB" id="A0A2P8DTE1"/>
<evidence type="ECO:0000259" key="1">
    <source>
        <dbReference type="Pfam" id="PF00483"/>
    </source>
</evidence>
<organism evidence="2 3">
    <name type="scientific">Cecembia rubra</name>
    <dbReference type="NCBI Taxonomy" id="1485585"/>
    <lineage>
        <taxon>Bacteria</taxon>
        <taxon>Pseudomonadati</taxon>
        <taxon>Bacteroidota</taxon>
        <taxon>Cytophagia</taxon>
        <taxon>Cytophagales</taxon>
        <taxon>Cyclobacteriaceae</taxon>
        <taxon>Cecembia</taxon>
    </lineage>
</organism>
<name>A0A2P8DTE1_9BACT</name>
<dbReference type="InterPro" id="IPR005835">
    <property type="entry name" value="NTP_transferase_dom"/>
</dbReference>
<dbReference type="Proteomes" id="UP000240708">
    <property type="component" value="Unassembled WGS sequence"/>
</dbReference>
<evidence type="ECO:0000313" key="3">
    <source>
        <dbReference type="Proteomes" id="UP000240708"/>
    </source>
</evidence>
<gene>
    <name evidence="2" type="ORF">CLV48_11539</name>
</gene>
<dbReference type="InterPro" id="IPR029044">
    <property type="entry name" value="Nucleotide-diphossugar_trans"/>
</dbReference>
<proteinExistence type="predicted"/>
<comment type="caution">
    <text evidence="2">The sequence shown here is derived from an EMBL/GenBank/DDBJ whole genome shotgun (WGS) entry which is preliminary data.</text>
</comment>
<dbReference type="Gene3D" id="3.90.550.10">
    <property type="entry name" value="Spore Coat Polysaccharide Biosynthesis Protein SpsA, Chain A"/>
    <property type="match status" value="1"/>
</dbReference>
<dbReference type="SUPFAM" id="SSF53448">
    <property type="entry name" value="Nucleotide-diphospho-sugar transferases"/>
    <property type="match status" value="1"/>
</dbReference>
<feature type="domain" description="Nucleotidyl transferase" evidence="1">
    <location>
        <begin position="54"/>
        <end position="190"/>
    </location>
</feature>
<keyword evidence="3" id="KW-1185">Reference proteome</keyword>